<feature type="chain" id="PRO_5038723787" evidence="18">
    <location>
        <begin position="25"/>
        <end position="1716"/>
    </location>
</feature>
<keyword evidence="11 17" id="KW-0472">Membrane</keyword>
<comment type="caution">
    <text evidence="14">Lacks conserved residue(s) required for the propagation of feature annotation.</text>
</comment>
<dbReference type="FunFam" id="2.10.25.10:FF:000143">
    <property type="entry name" value="Protein crumbs 1"/>
    <property type="match status" value="3"/>
</dbReference>
<feature type="domain" description="Sushi" evidence="20">
    <location>
        <begin position="885"/>
        <end position="943"/>
    </location>
</feature>
<dbReference type="FunFam" id="2.10.25.10:FF:000321">
    <property type="entry name" value="Protein delta homolog 1"/>
    <property type="match status" value="1"/>
</dbReference>
<dbReference type="InterPro" id="IPR000436">
    <property type="entry name" value="Sushi_SCR_CCP_dom"/>
</dbReference>
<dbReference type="GO" id="GO:0061326">
    <property type="term" value="P:renal tubule development"/>
    <property type="evidence" value="ECO:0007669"/>
    <property type="project" value="UniProtKB-ARBA"/>
</dbReference>
<feature type="disulfide bond" evidence="15">
    <location>
        <begin position="973"/>
        <end position="1000"/>
    </location>
</feature>
<feature type="domain" description="Sushi" evidence="20">
    <location>
        <begin position="944"/>
        <end position="1002"/>
    </location>
</feature>
<dbReference type="GO" id="GO:0051240">
    <property type="term" value="P:positive regulation of multicellular organismal process"/>
    <property type="evidence" value="ECO:0007669"/>
    <property type="project" value="UniProtKB-ARBA"/>
</dbReference>
<feature type="disulfide bond" evidence="14">
    <location>
        <begin position="577"/>
        <end position="586"/>
    </location>
</feature>
<feature type="disulfide bond" evidence="15">
    <location>
        <begin position="1432"/>
        <end position="1459"/>
    </location>
</feature>
<dbReference type="SUPFAM" id="SSF57535">
    <property type="entry name" value="Complement control module/SCR domain"/>
    <property type="match status" value="14"/>
</dbReference>
<evidence type="ECO:0000256" key="16">
    <source>
        <dbReference type="SAM" id="MobiDB-lite"/>
    </source>
</evidence>
<name>A0A9D4S1T8_DREPO</name>
<feature type="domain" description="EGF-like" evidence="19">
    <location>
        <begin position="589"/>
        <end position="625"/>
    </location>
</feature>
<keyword evidence="6 17" id="KW-0812">Transmembrane</keyword>
<dbReference type="Pfam" id="PF12661">
    <property type="entry name" value="hEGF"/>
    <property type="match status" value="4"/>
</dbReference>
<feature type="signal peptide" evidence="18">
    <location>
        <begin position="1"/>
        <end position="24"/>
    </location>
</feature>
<evidence type="ECO:0000256" key="3">
    <source>
        <dbReference type="ARBA" id="ARBA00022475"/>
    </source>
</evidence>
<feature type="disulfide bond" evidence="14">
    <location>
        <begin position="615"/>
        <end position="624"/>
    </location>
</feature>
<evidence type="ECO:0000256" key="8">
    <source>
        <dbReference type="ARBA" id="ARBA00022737"/>
    </source>
</evidence>
<feature type="disulfide bond" evidence="14">
    <location>
        <begin position="480"/>
        <end position="490"/>
    </location>
</feature>
<feature type="domain" description="EGF-like" evidence="19">
    <location>
        <begin position="324"/>
        <end position="360"/>
    </location>
</feature>
<feature type="disulfide bond" evidence="14">
    <location>
        <begin position="464"/>
        <end position="473"/>
    </location>
</feature>
<feature type="domain" description="Sushi" evidence="20">
    <location>
        <begin position="71"/>
        <end position="128"/>
    </location>
</feature>
<keyword evidence="4 14" id="KW-0245">EGF-like domain</keyword>
<dbReference type="FunFam" id="2.10.25.10:FF:000123">
    <property type="entry name" value="Crumbs homolog 1 (Drosophila)"/>
    <property type="match status" value="1"/>
</dbReference>
<dbReference type="CDD" id="cd00054">
    <property type="entry name" value="EGF_CA"/>
    <property type="match status" value="13"/>
</dbReference>
<organism evidence="21 22">
    <name type="scientific">Dreissena polymorpha</name>
    <name type="common">Zebra mussel</name>
    <name type="synonym">Mytilus polymorpha</name>
    <dbReference type="NCBI Taxonomy" id="45954"/>
    <lineage>
        <taxon>Eukaryota</taxon>
        <taxon>Metazoa</taxon>
        <taxon>Spiralia</taxon>
        <taxon>Lophotrochozoa</taxon>
        <taxon>Mollusca</taxon>
        <taxon>Bivalvia</taxon>
        <taxon>Autobranchia</taxon>
        <taxon>Heteroconchia</taxon>
        <taxon>Euheterodonta</taxon>
        <taxon>Imparidentia</taxon>
        <taxon>Neoheterodontei</taxon>
        <taxon>Myida</taxon>
        <taxon>Dreissenoidea</taxon>
        <taxon>Dreissenidae</taxon>
        <taxon>Dreissena</taxon>
    </lineage>
</organism>
<evidence type="ECO:0000256" key="13">
    <source>
        <dbReference type="ARBA" id="ARBA00023180"/>
    </source>
</evidence>
<dbReference type="GO" id="GO:0005509">
    <property type="term" value="F:calcium ion binding"/>
    <property type="evidence" value="ECO:0007669"/>
    <property type="project" value="InterPro"/>
</dbReference>
<feature type="domain" description="Sushi" evidence="20">
    <location>
        <begin position="826"/>
        <end position="884"/>
    </location>
</feature>
<feature type="domain" description="Sushi" evidence="20">
    <location>
        <begin position="1403"/>
        <end position="1461"/>
    </location>
</feature>
<feature type="domain" description="EGF-like" evidence="19">
    <location>
        <begin position="476"/>
        <end position="511"/>
    </location>
</feature>
<dbReference type="GO" id="GO:0051241">
    <property type="term" value="P:negative regulation of multicellular organismal process"/>
    <property type="evidence" value="ECO:0007669"/>
    <property type="project" value="UniProtKB-ARBA"/>
</dbReference>
<feature type="domain" description="Sushi" evidence="20">
    <location>
        <begin position="1003"/>
        <end position="1062"/>
    </location>
</feature>
<accession>A0A9D4S1T8</accession>
<dbReference type="GO" id="GO:0016324">
    <property type="term" value="C:apical plasma membrane"/>
    <property type="evidence" value="ECO:0007669"/>
    <property type="project" value="UniProtKB-SubCell"/>
</dbReference>
<dbReference type="CDD" id="cd00033">
    <property type="entry name" value="CCP"/>
    <property type="match status" value="14"/>
</dbReference>
<evidence type="ECO:0000256" key="14">
    <source>
        <dbReference type="PROSITE-ProRule" id="PRU00076"/>
    </source>
</evidence>
<feature type="disulfide bond" evidence="14">
    <location>
        <begin position="198"/>
        <end position="207"/>
    </location>
</feature>
<dbReference type="GO" id="GO:0008593">
    <property type="term" value="P:regulation of Notch signaling pathway"/>
    <property type="evidence" value="ECO:0007669"/>
    <property type="project" value="UniProtKB-ARBA"/>
</dbReference>
<dbReference type="PROSITE" id="PS00022">
    <property type="entry name" value="EGF_1"/>
    <property type="match status" value="13"/>
</dbReference>
<feature type="disulfide bond" evidence="15">
    <location>
        <begin position="1490"/>
        <end position="1517"/>
    </location>
</feature>
<feature type="domain" description="Sushi" evidence="20">
    <location>
        <begin position="767"/>
        <end position="825"/>
    </location>
</feature>
<evidence type="ECO:0000259" key="19">
    <source>
        <dbReference type="PROSITE" id="PS50026"/>
    </source>
</evidence>
<dbReference type="GO" id="GO:0051093">
    <property type="term" value="P:negative regulation of developmental process"/>
    <property type="evidence" value="ECO:0007669"/>
    <property type="project" value="UniProtKB-ARBA"/>
</dbReference>
<proteinExistence type="predicted"/>
<dbReference type="InterPro" id="IPR013032">
    <property type="entry name" value="EGF-like_CS"/>
</dbReference>
<keyword evidence="2" id="KW-0217">Developmental protein</keyword>
<dbReference type="FunFam" id="2.10.25.10:FF:000565">
    <property type="entry name" value="Predicted protein"/>
    <property type="match status" value="2"/>
</dbReference>
<feature type="disulfide bond" evidence="14">
    <location>
        <begin position="653"/>
        <end position="662"/>
    </location>
</feature>
<evidence type="ECO:0000256" key="7">
    <source>
        <dbReference type="ARBA" id="ARBA00022729"/>
    </source>
</evidence>
<feature type="region of interest" description="Disordered" evidence="16">
    <location>
        <begin position="1697"/>
        <end position="1716"/>
    </location>
</feature>
<feature type="disulfide bond" evidence="14">
    <location>
        <begin position="350"/>
        <end position="359"/>
    </location>
</feature>
<feature type="disulfide bond" evidence="14">
    <location>
        <begin position="274"/>
        <end position="283"/>
    </location>
</feature>
<feature type="domain" description="EGF-like" evidence="19">
    <location>
        <begin position="627"/>
        <end position="663"/>
    </location>
</feature>
<feature type="disulfide bond" evidence="14">
    <location>
        <begin position="312"/>
        <end position="321"/>
    </location>
</feature>
<dbReference type="GO" id="GO:0060255">
    <property type="term" value="P:regulation of macromolecule metabolic process"/>
    <property type="evidence" value="ECO:0007669"/>
    <property type="project" value="UniProtKB-ARBA"/>
</dbReference>
<keyword evidence="9" id="KW-0221">Differentiation</keyword>
<evidence type="ECO:0000256" key="18">
    <source>
        <dbReference type="SAM" id="SignalP"/>
    </source>
</evidence>
<dbReference type="InterPro" id="IPR018097">
    <property type="entry name" value="EGF_Ca-bd_CS"/>
</dbReference>
<feature type="disulfide bond" evidence="14">
    <location>
        <begin position="236"/>
        <end position="245"/>
    </location>
</feature>
<dbReference type="Pfam" id="PF00084">
    <property type="entry name" value="Sushi"/>
    <property type="match status" value="14"/>
</dbReference>
<dbReference type="InterPro" id="IPR051277">
    <property type="entry name" value="SEZ6_CSMD_C4BPB_Regulators"/>
</dbReference>
<dbReference type="EMBL" id="JAIWYP010000001">
    <property type="protein sequence ID" value="KAH3889334.1"/>
    <property type="molecule type" value="Genomic_DNA"/>
</dbReference>
<dbReference type="GO" id="GO:0048598">
    <property type="term" value="P:embryonic morphogenesis"/>
    <property type="evidence" value="ECO:0007669"/>
    <property type="project" value="UniProtKB-ARBA"/>
</dbReference>
<dbReference type="FunFam" id="2.10.25.10:FF:000004">
    <property type="entry name" value="Neurogenic locus notch 1"/>
    <property type="match status" value="3"/>
</dbReference>
<evidence type="ECO:0000256" key="12">
    <source>
        <dbReference type="ARBA" id="ARBA00023157"/>
    </source>
</evidence>
<dbReference type="InterPro" id="IPR000742">
    <property type="entry name" value="EGF"/>
</dbReference>
<feature type="disulfide bond" evidence="15">
    <location>
        <begin position="1124"/>
        <end position="1167"/>
    </location>
</feature>
<dbReference type="Gene3D" id="2.10.70.10">
    <property type="entry name" value="Complement Module, domain 1"/>
    <property type="match status" value="14"/>
</dbReference>
<feature type="disulfide bond" evidence="14">
    <location>
        <begin position="426"/>
        <end position="435"/>
    </location>
</feature>
<dbReference type="Gene3D" id="2.10.25.10">
    <property type="entry name" value="Laminin"/>
    <property type="match status" value="13"/>
</dbReference>
<keyword evidence="7 18" id="KW-0732">Signal</keyword>
<dbReference type="GO" id="GO:0003008">
    <property type="term" value="P:system process"/>
    <property type="evidence" value="ECO:0007669"/>
    <property type="project" value="UniProtKB-ARBA"/>
</dbReference>
<feature type="domain" description="Sushi" evidence="20">
    <location>
        <begin position="1242"/>
        <end position="1296"/>
    </location>
</feature>
<feature type="disulfide bond" evidence="15">
    <location>
        <begin position="855"/>
        <end position="882"/>
    </location>
</feature>
<comment type="subcellular location">
    <subcellularLocation>
        <location evidence="1">Apical cell membrane</location>
        <topology evidence="1">Single-pass type I membrane protein</topology>
    </subcellularLocation>
</comment>
<evidence type="ECO:0000256" key="6">
    <source>
        <dbReference type="ARBA" id="ARBA00022692"/>
    </source>
</evidence>
<feature type="disulfide bond" evidence="15">
    <location>
        <begin position="99"/>
        <end position="126"/>
    </location>
</feature>
<keyword evidence="3" id="KW-1003">Cell membrane</keyword>
<evidence type="ECO:0000259" key="20">
    <source>
        <dbReference type="PROSITE" id="PS50923"/>
    </source>
</evidence>
<feature type="transmembrane region" description="Helical" evidence="17">
    <location>
        <begin position="1525"/>
        <end position="1550"/>
    </location>
</feature>
<dbReference type="FunFam" id="2.10.25.10:FF:000122">
    <property type="entry name" value="Protein crumbs homolog 2"/>
    <property type="match status" value="2"/>
</dbReference>
<evidence type="ECO:0000256" key="15">
    <source>
        <dbReference type="PROSITE-ProRule" id="PRU00302"/>
    </source>
</evidence>
<feature type="domain" description="Sushi" evidence="20">
    <location>
        <begin position="708"/>
        <end position="766"/>
    </location>
</feature>
<dbReference type="PRINTS" id="PR00010">
    <property type="entry name" value="EGFBLOOD"/>
</dbReference>
<feature type="domain" description="Sushi" evidence="20">
    <location>
        <begin position="1345"/>
        <end position="1401"/>
    </location>
</feature>
<reference evidence="21" key="1">
    <citation type="journal article" date="2019" name="bioRxiv">
        <title>The Genome of the Zebra Mussel, Dreissena polymorpha: A Resource for Invasive Species Research.</title>
        <authorList>
            <person name="McCartney M.A."/>
            <person name="Auch B."/>
            <person name="Kono T."/>
            <person name="Mallez S."/>
            <person name="Zhang Y."/>
            <person name="Obille A."/>
            <person name="Becker A."/>
            <person name="Abrahante J.E."/>
            <person name="Garbe J."/>
            <person name="Badalamenti J.P."/>
            <person name="Herman A."/>
            <person name="Mangelson H."/>
            <person name="Liachko I."/>
            <person name="Sullivan S."/>
            <person name="Sone E.D."/>
            <person name="Koren S."/>
            <person name="Silverstein K.A.T."/>
            <person name="Beckman K.B."/>
            <person name="Gohl D.M."/>
        </authorList>
    </citation>
    <scope>NUCLEOTIDE SEQUENCE</scope>
    <source>
        <strain evidence="21">Duluth1</strain>
        <tissue evidence="21">Whole animal</tissue>
    </source>
</reference>
<feature type="domain" description="EGF-like" evidence="19">
    <location>
        <begin position="551"/>
        <end position="587"/>
    </location>
</feature>
<evidence type="ECO:0000256" key="2">
    <source>
        <dbReference type="ARBA" id="ARBA00022473"/>
    </source>
</evidence>
<keyword evidence="12 14" id="KW-1015">Disulfide bond</keyword>
<feature type="domain" description="EGF-like" evidence="19">
    <location>
        <begin position="438"/>
        <end position="474"/>
    </location>
</feature>
<dbReference type="Pfam" id="PF00008">
    <property type="entry name" value="EGF"/>
    <property type="match status" value="9"/>
</dbReference>
<feature type="disulfide bond" evidence="14">
    <location>
        <begin position="388"/>
        <end position="397"/>
    </location>
</feature>
<dbReference type="Proteomes" id="UP000828390">
    <property type="component" value="Unassembled WGS sequence"/>
</dbReference>
<feature type="compositionally biased region" description="Acidic residues" evidence="16">
    <location>
        <begin position="1570"/>
        <end position="1579"/>
    </location>
</feature>
<feature type="disulfide bond" evidence="14">
    <location>
        <begin position="501"/>
        <end position="510"/>
    </location>
</feature>
<dbReference type="GO" id="GO:0005911">
    <property type="term" value="C:cell-cell junction"/>
    <property type="evidence" value="ECO:0007669"/>
    <property type="project" value="UniProtKB-ARBA"/>
</dbReference>
<feature type="domain" description="Sushi" evidence="20">
    <location>
        <begin position="1183"/>
        <end position="1239"/>
    </location>
</feature>
<feature type="domain" description="EGF-like" evidence="19">
    <location>
        <begin position="172"/>
        <end position="208"/>
    </location>
</feature>
<dbReference type="PANTHER" id="PTHR45656:SF4">
    <property type="entry name" value="PROTEIN CBR-CLEC-78"/>
    <property type="match status" value="1"/>
</dbReference>
<feature type="compositionally biased region" description="Polar residues" evidence="16">
    <location>
        <begin position="1706"/>
        <end position="1716"/>
    </location>
</feature>
<feature type="disulfide bond" evidence="15">
    <location>
        <begin position="796"/>
        <end position="823"/>
    </location>
</feature>
<dbReference type="SMART" id="SM00179">
    <property type="entry name" value="EGF_CA"/>
    <property type="match status" value="13"/>
</dbReference>
<dbReference type="InterPro" id="IPR001881">
    <property type="entry name" value="EGF-like_Ca-bd_dom"/>
</dbReference>
<dbReference type="PROSITE" id="PS01187">
    <property type="entry name" value="EGF_CA"/>
    <property type="match status" value="3"/>
</dbReference>
<dbReference type="GO" id="GO:0080090">
    <property type="term" value="P:regulation of primary metabolic process"/>
    <property type="evidence" value="ECO:0007669"/>
    <property type="project" value="UniProtKB-ARBA"/>
</dbReference>
<protein>
    <submittedName>
        <fullName evidence="21">Uncharacterized protein</fullName>
    </submittedName>
</protein>
<dbReference type="PROSITE" id="PS50026">
    <property type="entry name" value="EGF_3"/>
    <property type="match status" value="13"/>
</dbReference>
<evidence type="ECO:0000313" key="21">
    <source>
        <dbReference type="EMBL" id="KAH3889334.1"/>
    </source>
</evidence>
<feature type="domain" description="Sushi" evidence="20">
    <location>
        <begin position="1122"/>
        <end position="1182"/>
    </location>
</feature>
<dbReference type="GO" id="GO:0003002">
    <property type="term" value="P:regionalization"/>
    <property type="evidence" value="ECO:0007669"/>
    <property type="project" value="UniProtKB-ARBA"/>
</dbReference>
<dbReference type="GO" id="GO:0002064">
    <property type="term" value="P:epithelial cell development"/>
    <property type="evidence" value="ECO:0007669"/>
    <property type="project" value="UniProtKB-ARBA"/>
</dbReference>
<evidence type="ECO:0000313" key="22">
    <source>
        <dbReference type="Proteomes" id="UP000828390"/>
    </source>
</evidence>
<evidence type="ECO:0000256" key="9">
    <source>
        <dbReference type="ARBA" id="ARBA00022782"/>
    </source>
</evidence>
<sequence>MESFGDKAFKLIFVLAFNLAVTNSQIGVTDCTEQANCTTFPNSVCNTVDGKCFCSPAQKRVPNAANDGCDYSCGSLTNPTNGAVSTTGNITASVATYTCNSGFQLNAANTRTCVESTGWSGSQPNCTAGKINDDCSSKTDLCANIANGECSGGVCKCKTGYLNDGTNFNCKDINECDSGPCQNGATCVNGLAQYTCQCVAGWTGPNCQTDIDECANLPCKNGATCTHGLATYQCTCAPGYSGANCTTDINECSSNPCVNGGTCVDFVNGYNCVCVAGYSGAQCQTDIDECSTVSCQNGASCENLINAYKCKCVTGFTGNLCQSNINDCQGVVCNNGGTCVDQVNEYECNCVSGYNGTHCDTNINDCAPITCANSGTCIDKINSFSCACAPGWTGTLCQTGVDECNSNACTNNATCVDVHNGYTCQCQDGFNGAFCQTEINECDSNPCLNGGACANLVNKYTCTCIAGFTGSNCGTNIDNCSPNPCTRGTCFDKVNDFNCTCPPGFEGKTCSDNINECSSLPCQNNGTCNDLVNSFSCNCAPGFTGPTCAADINECLTKQCQNGATCVDLVNAYVCQCVAGYTGINCETDINECSPNPCQNGATCAHSINNYTCTCVAGYTGRNCQTDIDECSPSPCLNGGLCSNEINKYTCTCTAGYTGINCRPAALGDDCSLRPAVCSNILNSQCTGGTCQCLTGYEKTGEATCSKKDCKSLGLVDNGLVEYSGGTLYQAIATFTCNTGYTRNGPSSVTCQSDATWSGAKPTCTINSCPDLTAPSNGTVQFIPSKDYLSKAEFSCSVGYTLTGISTRTCTATGAWDGSSPTCVIKDCKAITAPSSGTIDQGTGTTYGSTSYFTCSTGYTLVGALSTTCTSAGNWDNPKPVCEIKDCGPMSAPLNGEVDLSQGTKFGAKASFTCKTGYTLVGLTSPTCTSAGTWSSAAPVCQINDCGLPLNPTNGNVTAPSGTTYQEDASYTCNPGFVINGLPQRTCQADKTWSNAAPTCDRISCGLLFGIQHGSLDISAGVLFEAVARYTCDAGYTLSSGDAVRTCQASGAWSGTLPVCTINNCGNLTAIANGHVLTVEGTTAGAVAQYVCNQGYQIMGFANRTCGNDGNWIGVPPSCKILDCGNVPTVQFGTLSYSPNTEYGSSVIYSCDSASGYGLDGVTSRVCEATGKWSATQPSCKLLDCGAPKPLQNGRYTHGNTVVNHTVTYSCNTGYGLVGDPTVECQTTGYWGTLPTCSLDCANAPTVSHATVVVPSGTLVGAHATYTCNSGYVLSGSAAIQCQIDGEWSKLPICYIVTIAYNQPCMSTSQCSTDQSTCRSDSGQNKCLCAASGEMYDVQTDTCLKVCGTLPNIMYGTVVNPTIPSAGQIAVYSCNAGYALDGTSIRTCQSNGQWSSSEPECTFGCPYPESPLNGYANVSDGIVAGNRLQYWCMTGYTLVGEEFRICEDDSTWSGVEPKCAIECEELPQIENGYIDKSAGSWEGATVIYVCNNDYALVGDSTRSCEYTGKWSGLAPTCLFAIFPDIVLVLGSMFLFIVLVDIFVLVFFLYYKYHKKKEEIKFDDLEKKEDEEKDDEDEKSFDDTMVKPPGFSIYSKTPKAPQAFDEDEAPHPPPKPAIKSKILSMSTLSKSGSALRSVFNRVRKYKPEVEEPSNDDRLFTGKQAGFVSPALGNLSGDRFRGTPGLFRADEARDTGYQTEYSDEHNVSFDSSIEDLNS</sequence>
<evidence type="ECO:0000256" key="10">
    <source>
        <dbReference type="ARBA" id="ARBA00022989"/>
    </source>
</evidence>
<keyword evidence="22" id="KW-1185">Reference proteome</keyword>
<dbReference type="SMART" id="SM00181">
    <property type="entry name" value="EGF"/>
    <property type="match status" value="16"/>
</dbReference>
<dbReference type="GO" id="GO:0048638">
    <property type="term" value="P:regulation of developmental growth"/>
    <property type="evidence" value="ECO:0007669"/>
    <property type="project" value="UniProtKB-ARBA"/>
</dbReference>
<keyword evidence="10 17" id="KW-1133">Transmembrane helix</keyword>
<dbReference type="FunFam" id="2.10.25.10:FF:000061">
    <property type="entry name" value="Delta-like protein"/>
    <property type="match status" value="1"/>
</dbReference>
<dbReference type="GO" id="GO:0051049">
    <property type="term" value="P:regulation of transport"/>
    <property type="evidence" value="ECO:0007669"/>
    <property type="project" value="UniProtKB-ARBA"/>
</dbReference>
<feature type="domain" description="EGF-like" evidence="19">
    <location>
        <begin position="248"/>
        <end position="284"/>
    </location>
</feature>
<feature type="disulfide bond" evidence="15">
    <location>
        <begin position="1092"/>
        <end position="1119"/>
    </location>
</feature>
<dbReference type="SUPFAM" id="SSF57196">
    <property type="entry name" value="EGF/Laminin"/>
    <property type="match status" value="8"/>
</dbReference>
<keyword evidence="15" id="KW-0768">Sushi</keyword>
<dbReference type="PANTHER" id="PTHR45656">
    <property type="entry name" value="PROTEIN CBR-CLEC-78"/>
    <property type="match status" value="1"/>
</dbReference>
<evidence type="ECO:0000256" key="4">
    <source>
        <dbReference type="ARBA" id="ARBA00022536"/>
    </source>
</evidence>
<feature type="domain" description="EGF-like" evidence="19">
    <location>
        <begin position="210"/>
        <end position="246"/>
    </location>
</feature>
<dbReference type="InterPro" id="IPR000152">
    <property type="entry name" value="EGF-type_Asp/Asn_hydroxyl_site"/>
</dbReference>
<dbReference type="InterPro" id="IPR009030">
    <property type="entry name" value="Growth_fac_rcpt_cys_sf"/>
</dbReference>
<evidence type="ECO:0000256" key="5">
    <source>
        <dbReference type="ARBA" id="ARBA00022553"/>
    </source>
</evidence>
<comment type="caution">
    <text evidence="21">The sequence shown here is derived from an EMBL/GenBank/DDBJ whole genome shotgun (WGS) entry which is preliminary data.</text>
</comment>
<feature type="disulfide bond" evidence="14">
    <location>
        <begin position="539"/>
        <end position="548"/>
    </location>
</feature>
<feature type="disulfide bond" evidence="15">
    <location>
        <begin position="914"/>
        <end position="941"/>
    </location>
</feature>
<dbReference type="PROSITE" id="PS50923">
    <property type="entry name" value="SUSHI"/>
    <property type="match status" value="14"/>
</dbReference>
<evidence type="ECO:0000256" key="11">
    <source>
        <dbReference type="ARBA" id="ARBA00023136"/>
    </source>
</evidence>
<feature type="region of interest" description="Disordered" evidence="16">
    <location>
        <begin position="1566"/>
        <end position="1588"/>
    </location>
</feature>
<dbReference type="SUPFAM" id="SSF57184">
    <property type="entry name" value="Growth factor receptor domain"/>
    <property type="match status" value="2"/>
</dbReference>
<feature type="domain" description="EGF-like" evidence="19">
    <location>
        <begin position="286"/>
        <end position="322"/>
    </location>
</feature>
<feature type="disulfide bond" evidence="15">
    <location>
        <begin position="1374"/>
        <end position="1401"/>
    </location>
</feature>
<keyword evidence="5" id="KW-0597">Phosphoprotein</keyword>
<dbReference type="GO" id="GO:0009792">
    <property type="term" value="P:embryo development ending in birth or egg hatching"/>
    <property type="evidence" value="ECO:0007669"/>
    <property type="project" value="UniProtKB-ARBA"/>
</dbReference>
<feature type="domain" description="EGF-like" evidence="19">
    <location>
        <begin position="513"/>
        <end position="549"/>
    </location>
</feature>
<feature type="domain" description="Sushi" evidence="20">
    <location>
        <begin position="1063"/>
        <end position="1121"/>
    </location>
</feature>
<dbReference type="GO" id="GO:0009967">
    <property type="term" value="P:positive regulation of signal transduction"/>
    <property type="evidence" value="ECO:0007669"/>
    <property type="project" value="UniProtKB-ARBA"/>
</dbReference>
<dbReference type="GO" id="GO:0048871">
    <property type="term" value="P:multicellular organismal-level homeostasis"/>
    <property type="evidence" value="ECO:0007669"/>
    <property type="project" value="UniProtKB-ARBA"/>
</dbReference>
<feature type="domain" description="Sushi" evidence="20">
    <location>
        <begin position="1462"/>
        <end position="1519"/>
    </location>
</feature>
<feature type="domain" description="EGF-like" evidence="19">
    <location>
        <begin position="400"/>
        <end position="436"/>
    </location>
</feature>
<dbReference type="GO" id="GO:0030182">
    <property type="term" value="P:neuron differentiation"/>
    <property type="evidence" value="ECO:0007669"/>
    <property type="project" value="UniProtKB-ARBA"/>
</dbReference>
<feature type="disulfide bond" evidence="15">
    <location>
        <begin position="737"/>
        <end position="764"/>
    </location>
</feature>
<keyword evidence="13" id="KW-0325">Glycoprotein</keyword>
<dbReference type="InterPro" id="IPR035976">
    <property type="entry name" value="Sushi/SCR/CCP_sf"/>
</dbReference>
<dbReference type="GO" id="GO:0048592">
    <property type="term" value="P:eye morphogenesis"/>
    <property type="evidence" value="ECO:0007669"/>
    <property type="project" value="UniProtKB-ARBA"/>
</dbReference>
<evidence type="ECO:0000256" key="1">
    <source>
        <dbReference type="ARBA" id="ARBA00004247"/>
    </source>
</evidence>
<feature type="domain" description="EGF-like" evidence="19">
    <location>
        <begin position="362"/>
        <end position="398"/>
    </location>
</feature>
<gene>
    <name evidence="21" type="ORF">DPMN_013388</name>
</gene>
<dbReference type="PROSITE" id="PS00010">
    <property type="entry name" value="ASX_HYDROXYL"/>
    <property type="match status" value="11"/>
</dbReference>
<dbReference type="SMART" id="SM00032">
    <property type="entry name" value="CCP"/>
    <property type="match status" value="14"/>
</dbReference>
<dbReference type="PROSITE" id="PS01186">
    <property type="entry name" value="EGF_2"/>
    <property type="match status" value="13"/>
</dbReference>
<keyword evidence="8" id="KW-0677">Repeat</keyword>
<reference evidence="21" key="2">
    <citation type="submission" date="2020-11" db="EMBL/GenBank/DDBJ databases">
        <authorList>
            <person name="McCartney M.A."/>
            <person name="Auch B."/>
            <person name="Kono T."/>
            <person name="Mallez S."/>
            <person name="Becker A."/>
            <person name="Gohl D.M."/>
            <person name="Silverstein K.A.T."/>
            <person name="Koren S."/>
            <person name="Bechman K.B."/>
            <person name="Herman A."/>
            <person name="Abrahante J.E."/>
            <person name="Garbe J."/>
        </authorList>
    </citation>
    <scope>NUCLEOTIDE SEQUENCE</scope>
    <source>
        <strain evidence="21">Duluth1</strain>
        <tissue evidence="21">Whole animal</tissue>
    </source>
</reference>
<dbReference type="GO" id="GO:0060562">
    <property type="term" value="P:epithelial tube morphogenesis"/>
    <property type="evidence" value="ECO:0007669"/>
    <property type="project" value="UniProtKB-ARBA"/>
</dbReference>
<evidence type="ECO:0000256" key="17">
    <source>
        <dbReference type="SAM" id="Phobius"/>
    </source>
</evidence>